<reference evidence="1 2" key="1">
    <citation type="submission" date="2020-02" db="EMBL/GenBank/DDBJ databases">
        <title>Nitrogenibacter mangrovi gen. nov., sp. nov. isolated from mangrove sediment, a denitrifying betaproteobacterium.</title>
        <authorList>
            <person name="Liao H."/>
            <person name="Tian Y."/>
        </authorList>
    </citation>
    <scope>NUCLEOTIDE SEQUENCE [LARGE SCALE GENOMIC DNA]</scope>
    <source>
        <strain evidence="1 2">M9-3-2</strain>
    </source>
</reference>
<name>A0A6C1B139_9RHOO</name>
<protein>
    <submittedName>
        <fullName evidence="1">DUF934 domain-containing protein</fullName>
    </submittedName>
</protein>
<dbReference type="KEGG" id="azq:G3580_03125"/>
<dbReference type="Proteomes" id="UP000501991">
    <property type="component" value="Chromosome"/>
</dbReference>
<organism evidence="1 2">
    <name type="scientific">Nitrogeniibacter mangrovi</name>
    <dbReference type="NCBI Taxonomy" id="2016596"/>
    <lineage>
        <taxon>Bacteria</taxon>
        <taxon>Pseudomonadati</taxon>
        <taxon>Pseudomonadota</taxon>
        <taxon>Betaproteobacteria</taxon>
        <taxon>Rhodocyclales</taxon>
        <taxon>Zoogloeaceae</taxon>
        <taxon>Nitrogeniibacter</taxon>
    </lineage>
</organism>
<gene>
    <name evidence="1" type="ORF">G3580_03125</name>
</gene>
<evidence type="ECO:0000313" key="1">
    <source>
        <dbReference type="EMBL" id="QID16709.1"/>
    </source>
</evidence>
<proteinExistence type="predicted"/>
<dbReference type="AlphaFoldDB" id="A0A6C1B139"/>
<dbReference type="Pfam" id="PF06073">
    <property type="entry name" value="DUF934"/>
    <property type="match status" value="1"/>
</dbReference>
<dbReference type="EMBL" id="CP048836">
    <property type="protein sequence ID" value="QID16709.1"/>
    <property type="molecule type" value="Genomic_DNA"/>
</dbReference>
<accession>A0A6C1B139</accession>
<dbReference type="PIRSF" id="PIRSF030820">
    <property type="entry name" value="UCP030820"/>
    <property type="match status" value="1"/>
</dbReference>
<dbReference type="InterPro" id="IPR008318">
    <property type="entry name" value="UCP030820"/>
</dbReference>
<dbReference type="RefSeq" id="WP_173763877.1">
    <property type="nucleotide sequence ID" value="NZ_CP048836.1"/>
</dbReference>
<sequence>MAKLIKNQAIVDDAWQVLTLAEDQRAETVTVGEGQWIVPLSVFLAQPALQQRSDVAVWLDGDDEPADVAPFLAQLPLVAVRFPKFSDGRGYSIATLLRSRHGHTGELRAIGDVLRDQFDYLGRCGFDALQPDADRYTDAQLEDALNSLTVFSEPYQASVTIASPLFRRQRRAA</sequence>
<keyword evidence="2" id="KW-1185">Reference proteome</keyword>
<evidence type="ECO:0000313" key="2">
    <source>
        <dbReference type="Proteomes" id="UP000501991"/>
    </source>
</evidence>